<evidence type="ECO:0000313" key="3">
    <source>
        <dbReference type="Proteomes" id="UP000244336"/>
    </source>
</evidence>
<name>A0A2T7CZJ4_9POAL</name>
<evidence type="ECO:0000313" key="2">
    <source>
        <dbReference type="EMBL" id="PUZ48765.1"/>
    </source>
</evidence>
<gene>
    <name evidence="2" type="ORF">GQ55_7G273000</name>
</gene>
<dbReference type="Pfam" id="PF07893">
    <property type="entry name" value="DUF1668"/>
    <property type="match status" value="1"/>
</dbReference>
<accession>A0A2T7CZJ4</accession>
<dbReference type="EMBL" id="CM009755">
    <property type="protein sequence ID" value="PUZ48765.1"/>
    <property type="molecule type" value="Genomic_DNA"/>
</dbReference>
<feature type="region of interest" description="Disordered" evidence="1">
    <location>
        <begin position="128"/>
        <end position="169"/>
    </location>
</feature>
<dbReference type="Proteomes" id="UP000244336">
    <property type="component" value="Chromosome 7"/>
</dbReference>
<reference evidence="2 3" key="1">
    <citation type="submission" date="2018-04" db="EMBL/GenBank/DDBJ databases">
        <title>WGS assembly of Panicum hallii var. hallii HAL2.</title>
        <authorList>
            <person name="Lovell J."/>
            <person name="Jenkins J."/>
            <person name="Lowry D."/>
            <person name="Mamidi S."/>
            <person name="Sreedasyam A."/>
            <person name="Weng X."/>
            <person name="Barry K."/>
            <person name="Bonette J."/>
            <person name="Campitelli B."/>
            <person name="Daum C."/>
            <person name="Gordon S."/>
            <person name="Gould B."/>
            <person name="Lipzen A."/>
            <person name="MacQueen A."/>
            <person name="Palacio-Mejia J."/>
            <person name="Plott C."/>
            <person name="Shakirov E."/>
            <person name="Shu S."/>
            <person name="Yoshinaga Y."/>
            <person name="Zane M."/>
            <person name="Rokhsar D."/>
            <person name="Grimwood J."/>
            <person name="Schmutz J."/>
            <person name="Juenger T."/>
        </authorList>
    </citation>
    <scope>NUCLEOTIDE SEQUENCE [LARGE SCALE GENOMIC DNA]</scope>
    <source>
        <strain evidence="3">cv. HAL2</strain>
    </source>
</reference>
<keyword evidence="3" id="KW-1185">Reference proteome</keyword>
<protein>
    <submittedName>
        <fullName evidence="2">Uncharacterized protein</fullName>
    </submittedName>
</protein>
<feature type="compositionally biased region" description="Basic residues" evidence="1">
    <location>
        <begin position="128"/>
        <end position="138"/>
    </location>
</feature>
<dbReference type="AlphaFoldDB" id="A0A2T7CZJ4"/>
<dbReference type="InterPro" id="IPR012871">
    <property type="entry name" value="DUF1668_ORYSA"/>
</dbReference>
<proteinExistence type="predicted"/>
<sequence>MTSRGLGQESTTLRRSRPVFVLVQAWRPRRRRGASSSLPPRSPIPGRPGEHLCLRHRGATVGVPYIGEWLLPFRGRACYARELGALVGICHYGEGPGASAAATCSRSLAMPAWRLGARGRVLRRGLRRPRRRHARVIHGRQQVLPARPPSGRRRRLGRPAPPPPRGGDDLLRAQVRQGFNSCHEITSRHLARI</sequence>
<organism evidence="2 3">
    <name type="scientific">Panicum hallii var. hallii</name>
    <dbReference type="NCBI Taxonomy" id="1504633"/>
    <lineage>
        <taxon>Eukaryota</taxon>
        <taxon>Viridiplantae</taxon>
        <taxon>Streptophyta</taxon>
        <taxon>Embryophyta</taxon>
        <taxon>Tracheophyta</taxon>
        <taxon>Spermatophyta</taxon>
        <taxon>Magnoliopsida</taxon>
        <taxon>Liliopsida</taxon>
        <taxon>Poales</taxon>
        <taxon>Poaceae</taxon>
        <taxon>PACMAD clade</taxon>
        <taxon>Panicoideae</taxon>
        <taxon>Panicodae</taxon>
        <taxon>Paniceae</taxon>
        <taxon>Panicinae</taxon>
        <taxon>Panicum</taxon>
        <taxon>Panicum sect. Panicum</taxon>
    </lineage>
</organism>
<evidence type="ECO:0000256" key="1">
    <source>
        <dbReference type="SAM" id="MobiDB-lite"/>
    </source>
</evidence>
<dbReference type="Gramene" id="PUZ48765">
    <property type="protein sequence ID" value="PUZ48765"/>
    <property type="gene ID" value="GQ55_7G273000"/>
</dbReference>